<feature type="domain" description="ABC transmembrane type-1" evidence="15">
    <location>
        <begin position="748"/>
        <end position="1041"/>
    </location>
</feature>
<keyword evidence="5" id="KW-0677">Repeat</keyword>
<dbReference type="GO" id="GO:0016887">
    <property type="term" value="F:ATP hydrolysis activity"/>
    <property type="evidence" value="ECO:0007669"/>
    <property type="project" value="InterPro"/>
</dbReference>
<dbReference type="GO" id="GO:0005524">
    <property type="term" value="F:ATP binding"/>
    <property type="evidence" value="ECO:0007669"/>
    <property type="project" value="UniProtKB-KW"/>
</dbReference>
<dbReference type="Gene3D" id="3.40.50.300">
    <property type="entry name" value="P-loop containing nucleotide triphosphate hydrolases"/>
    <property type="match status" value="2"/>
</dbReference>
<feature type="transmembrane region" description="Helical" evidence="13">
    <location>
        <begin position="900"/>
        <end position="918"/>
    </location>
</feature>
<evidence type="ECO:0000256" key="13">
    <source>
        <dbReference type="SAM" id="Phobius"/>
    </source>
</evidence>
<accession>A0A914Z986</accession>
<dbReference type="InterPro" id="IPR050173">
    <property type="entry name" value="ABC_transporter_C-like"/>
</dbReference>
<dbReference type="CDD" id="cd03250">
    <property type="entry name" value="ABCC_MRP_domain1"/>
    <property type="match status" value="1"/>
</dbReference>
<dbReference type="GO" id="GO:0140359">
    <property type="term" value="F:ABC-type transporter activity"/>
    <property type="evidence" value="ECO:0007669"/>
    <property type="project" value="InterPro"/>
</dbReference>
<keyword evidence="16" id="KW-1185">Reference proteome</keyword>
<feature type="transmembrane region" description="Helical" evidence="13">
    <location>
        <begin position="111"/>
        <end position="137"/>
    </location>
</feature>
<feature type="coiled-coil region" evidence="11">
    <location>
        <begin position="700"/>
        <end position="727"/>
    </location>
</feature>
<dbReference type="GO" id="GO:0012505">
    <property type="term" value="C:endomembrane system"/>
    <property type="evidence" value="ECO:0007669"/>
    <property type="project" value="UniProtKB-SubCell"/>
</dbReference>
<feature type="compositionally biased region" description="Basic and acidic residues" evidence="12">
    <location>
        <begin position="11"/>
        <end position="21"/>
    </location>
</feature>
<dbReference type="InterPro" id="IPR003439">
    <property type="entry name" value="ABC_transporter-like_ATP-bd"/>
</dbReference>
<comment type="subcellular location">
    <subcellularLocation>
        <location evidence="1">Endomembrane system</location>
        <topology evidence="1">Multi-pass membrane protein</topology>
    </subcellularLocation>
</comment>
<keyword evidence="7" id="KW-0067">ATP-binding</keyword>
<evidence type="ECO:0000256" key="7">
    <source>
        <dbReference type="ARBA" id="ARBA00022840"/>
    </source>
</evidence>
<keyword evidence="3" id="KW-0813">Transport</keyword>
<dbReference type="WBParaSite" id="PSU_v2.g9234.t1">
    <property type="protein sequence ID" value="PSU_v2.g9234.t1"/>
    <property type="gene ID" value="PSU_v2.g9234"/>
</dbReference>
<dbReference type="InterPro" id="IPR011527">
    <property type="entry name" value="ABC1_TM_dom"/>
</dbReference>
<feature type="domain" description="ABC transporter" evidence="14">
    <location>
        <begin position="1076"/>
        <end position="1310"/>
    </location>
</feature>
<feature type="transmembrane region" description="Helical" evidence="13">
    <location>
        <begin position="986"/>
        <end position="1009"/>
    </location>
</feature>
<dbReference type="PROSITE" id="PS50929">
    <property type="entry name" value="ABC_TM1F"/>
    <property type="match status" value="2"/>
</dbReference>
<feature type="domain" description="ABC transporter" evidence="14">
    <location>
        <begin position="454"/>
        <end position="680"/>
    </location>
</feature>
<feature type="compositionally biased region" description="Basic and acidic residues" evidence="12">
    <location>
        <begin position="1338"/>
        <end position="1348"/>
    </location>
</feature>
<keyword evidence="4 13" id="KW-0812">Transmembrane</keyword>
<keyword evidence="8 13" id="KW-1133">Transmembrane helix</keyword>
<feature type="transmembrane region" description="Helical" evidence="13">
    <location>
        <begin position="802"/>
        <end position="827"/>
    </location>
</feature>
<feature type="transmembrane region" description="Helical" evidence="13">
    <location>
        <begin position="872"/>
        <end position="894"/>
    </location>
</feature>
<dbReference type="InterPro" id="IPR003593">
    <property type="entry name" value="AAA+_ATPase"/>
</dbReference>
<dbReference type="Gene3D" id="1.20.1560.10">
    <property type="entry name" value="ABC transporter type 1, transmembrane domain"/>
    <property type="match status" value="2"/>
</dbReference>
<dbReference type="FunFam" id="3.40.50.300:FF:000997">
    <property type="entry name" value="Multidrug resistance-associated protein 1"/>
    <property type="match status" value="1"/>
</dbReference>
<sequence>MSFEDPPTKNGKREGTERFINGDDKSGDVSICAKIDEVGILSFISFGWVFNYLWKTYKGKSEPCTSWKCSIFDSANVNMSRLEVMWNEELIKKPNNPSLFRVILSFMKYRLILACIIFALCLCFGFIGPTCLVRGLIAFVEDPKRTDGGGIDYIFGAYIVGTMLLVEISRVLLYGACWAVSYRTGIRVRGAVLSLMYKHLMNARTQRNHTPSEIVNVCANDGQRLFDAVTFAPLVLVGPFVLVGGLIYLLKVIGWPSLAGIGVFFIFDVVQAILGVTMVRFRNRAIKQTEKRMNLMGEVIRCIRIIKMNAWEHLFINRINEVRAKEQHSLKVAGYAVSLAIATGTIVPVVATIVTVLVVVAVGSDLKASDAFSSVTVFFVMLFGIRMIPYGSRYLAEASQSIRKIQKMLLYPVYDDSLSLPRTRDVAVSFKNVKFSWDIVEEKPEKPSKKSKKKRAETVTEAEPLKSNEKNDFALNELNVTINKKELIGICGPVGSGKTSFLHSIAGQLSQESGDFSMSGASVLVSQVPCILNATVRENILFGLSMNTQRYYRSIQCSELTKDLEIMPRNEMTEVGERGVTLSGGQRARISLARALYASKDIYLLDDIFSSIDKQVADKIFEKAIQEFLENKTVLLVTSDAEYLSKCDRIIFFKDGQISGFETHEKLLEQSNEYKDFFEQYIQPTSYQSRVSSPEAGATNEDLNDEKKELMEESDKLADEEEDLGLQNISKSVYFEYIQAGGGWLIFALVLLAFFINVSSGIFSMFWLSKWMNDVHHDITLENGTIIHQSLAHQQDLSFYTTVYTCSLFILFFTGVFKAMIFVKVTLKAATNLHNRMLHSVLYGLTSFFDTTPTGRILNRFSKDMDEIDVKLPFSAEALLQNMIICVGFLIMIAYVFPTFLLACIPLFVIFTIFFLCFRAGIRSLKRTENILRSPLFSHVSSSLEGAVTIHSYSQTARFITDFKSMLDEHSGALFMFQSAMRWQAVWLDLLVVAVTFIVSSLIVVFTTSITPADAGMALAFALQMSGVFQFAVRSQTELESKLTAVERVSYYYKNIEQEDDESPDPPATWPRDGTITFDQVTLRYRQDATPALNNVSFEIPHGDKVGIVGRTGSGKSSLCNALFRLYPLESGKITISEKNISTISLKSLRKALAVIPQDPVIFAGTLRFNLDPDGIRTDEEIWKALEDVGMKESVSTFNEQLEFKLESNGSNISSGQRQLICVGRAFLRNVNILILDEATANLDSQTDKFIQQCIRTKANDKTLLLITHRLGNVTDMNRLLKVEDAKIKIEEQPSIYPSLEKQVSVEIPKIGNGTAPVEIIITEDNTKVEEEEDGEDAKDYETTKDNN</sequence>
<feature type="domain" description="ABC transmembrane type-1" evidence="15">
    <location>
        <begin position="113"/>
        <end position="397"/>
    </location>
</feature>
<dbReference type="PROSITE" id="PS00211">
    <property type="entry name" value="ABC_TRANSPORTER_1"/>
    <property type="match status" value="2"/>
</dbReference>
<feature type="region of interest" description="Disordered" evidence="12">
    <location>
        <begin position="1"/>
        <end position="21"/>
    </location>
</feature>
<dbReference type="SUPFAM" id="SSF52540">
    <property type="entry name" value="P-loop containing nucleoside triphosphate hydrolases"/>
    <property type="match status" value="2"/>
</dbReference>
<dbReference type="Pfam" id="PF00005">
    <property type="entry name" value="ABC_tran"/>
    <property type="match status" value="2"/>
</dbReference>
<feature type="transmembrane region" description="Helical" evidence="13">
    <location>
        <begin position="231"/>
        <end position="250"/>
    </location>
</feature>
<feature type="transmembrane region" description="Helical" evidence="13">
    <location>
        <begin position="256"/>
        <end position="279"/>
    </location>
</feature>
<dbReference type="FunFam" id="1.20.1560.10:FF:000162">
    <property type="entry name" value="Predicted protein"/>
    <property type="match status" value="1"/>
</dbReference>
<evidence type="ECO:0000256" key="6">
    <source>
        <dbReference type="ARBA" id="ARBA00022741"/>
    </source>
</evidence>
<dbReference type="GO" id="GO:0016020">
    <property type="term" value="C:membrane"/>
    <property type="evidence" value="ECO:0007669"/>
    <property type="project" value="InterPro"/>
</dbReference>
<proteinExistence type="inferred from homology"/>
<feature type="transmembrane region" description="Helical" evidence="13">
    <location>
        <begin position="744"/>
        <end position="768"/>
    </location>
</feature>
<keyword evidence="9 13" id="KW-0472">Membrane</keyword>
<dbReference type="CDD" id="cd03244">
    <property type="entry name" value="ABCC_MRP_domain2"/>
    <property type="match status" value="1"/>
</dbReference>
<evidence type="ECO:0000256" key="4">
    <source>
        <dbReference type="ARBA" id="ARBA00022692"/>
    </source>
</evidence>
<dbReference type="PROSITE" id="PS50893">
    <property type="entry name" value="ABC_TRANSPORTER_2"/>
    <property type="match status" value="2"/>
</dbReference>
<keyword evidence="6" id="KW-0547">Nucleotide-binding</keyword>
<dbReference type="CDD" id="cd18592">
    <property type="entry name" value="ABC_6TM_MRP5_8_9_D1"/>
    <property type="match status" value="1"/>
</dbReference>
<evidence type="ECO:0000259" key="15">
    <source>
        <dbReference type="PROSITE" id="PS50929"/>
    </source>
</evidence>
<dbReference type="FunFam" id="1.20.1560.10:FF:000015">
    <property type="entry name" value="multidrug resistance-associated protein 5 isoform X1"/>
    <property type="match status" value="1"/>
</dbReference>
<evidence type="ECO:0000259" key="14">
    <source>
        <dbReference type="PROSITE" id="PS50893"/>
    </source>
</evidence>
<feature type="transmembrane region" description="Helical" evidence="13">
    <location>
        <begin position="157"/>
        <end position="180"/>
    </location>
</feature>
<evidence type="ECO:0000256" key="10">
    <source>
        <dbReference type="ARBA" id="ARBA00023180"/>
    </source>
</evidence>
<dbReference type="PANTHER" id="PTHR24223">
    <property type="entry name" value="ATP-BINDING CASSETTE SUB-FAMILY C"/>
    <property type="match status" value="1"/>
</dbReference>
<evidence type="ECO:0000256" key="5">
    <source>
        <dbReference type="ARBA" id="ARBA00022737"/>
    </source>
</evidence>
<dbReference type="InterPro" id="IPR036640">
    <property type="entry name" value="ABC1_TM_sf"/>
</dbReference>
<feature type="region of interest" description="Disordered" evidence="12">
    <location>
        <begin position="1324"/>
        <end position="1348"/>
    </location>
</feature>
<dbReference type="CDD" id="cd18599">
    <property type="entry name" value="ABC_6TM_MRP5_8_9_D2"/>
    <property type="match status" value="1"/>
</dbReference>
<dbReference type="Proteomes" id="UP000887577">
    <property type="component" value="Unplaced"/>
</dbReference>
<evidence type="ECO:0000256" key="12">
    <source>
        <dbReference type="SAM" id="MobiDB-lite"/>
    </source>
</evidence>
<dbReference type="SUPFAM" id="SSF90123">
    <property type="entry name" value="ABC transporter transmembrane region"/>
    <property type="match status" value="2"/>
</dbReference>
<dbReference type="FunFam" id="3.40.50.300:FF:000163">
    <property type="entry name" value="Multidrug resistance-associated protein member 4"/>
    <property type="match status" value="1"/>
</dbReference>
<dbReference type="Pfam" id="PF00664">
    <property type="entry name" value="ABC_membrane"/>
    <property type="match status" value="2"/>
</dbReference>
<dbReference type="InterPro" id="IPR017871">
    <property type="entry name" value="ABC_transporter-like_CS"/>
</dbReference>
<dbReference type="InterPro" id="IPR027417">
    <property type="entry name" value="P-loop_NTPase"/>
</dbReference>
<evidence type="ECO:0000256" key="8">
    <source>
        <dbReference type="ARBA" id="ARBA00022989"/>
    </source>
</evidence>
<protein>
    <submittedName>
        <fullName evidence="17">Uncharacterized protein</fullName>
    </submittedName>
</protein>
<name>A0A914Z986_9BILA</name>
<evidence type="ECO:0000256" key="3">
    <source>
        <dbReference type="ARBA" id="ARBA00022448"/>
    </source>
</evidence>
<evidence type="ECO:0000313" key="16">
    <source>
        <dbReference type="Proteomes" id="UP000887577"/>
    </source>
</evidence>
<keyword evidence="10" id="KW-0325">Glycoprotein</keyword>
<evidence type="ECO:0000256" key="1">
    <source>
        <dbReference type="ARBA" id="ARBA00004127"/>
    </source>
</evidence>
<dbReference type="SMART" id="SM00382">
    <property type="entry name" value="AAA"/>
    <property type="match status" value="2"/>
</dbReference>
<evidence type="ECO:0000256" key="11">
    <source>
        <dbReference type="SAM" id="Coils"/>
    </source>
</evidence>
<evidence type="ECO:0000256" key="2">
    <source>
        <dbReference type="ARBA" id="ARBA00009726"/>
    </source>
</evidence>
<dbReference type="PANTHER" id="PTHR24223:SF447">
    <property type="entry name" value="MULTIDRUG RESISTANCE-ASSOCIATED PROTEIN 5"/>
    <property type="match status" value="1"/>
</dbReference>
<comment type="similarity">
    <text evidence="2">Belongs to the ABC transporter superfamily. ABCC family. Conjugate transporter (TC 3.A.1.208) subfamily.</text>
</comment>
<evidence type="ECO:0000256" key="9">
    <source>
        <dbReference type="ARBA" id="ARBA00023136"/>
    </source>
</evidence>
<feature type="transmembrane region" description="Helical" evidence="13">
    <location>
        <begin position="332"/>
        <end position="359"/>
    </location>
</feature>
<evidence type="ECO:0000313" key="17">
    <source>
        <dbReference type="WBParaSite" id="PSU_v2.g9234.t1"/>
    </source>
</evidence>
<keyword evidence="11" id="KW-0175">Coiled coil</keyword>
<feature type="transmembrane region" description="Helical" evidence="13">
    <location>
        <begin position="371"/>
        <end position="388"/>
    </location>
</feature>
<reference evidence="17" key="1">
    <citation type="submission" date="2022-11" db="UniProtKB">
        <authorList>
            <consortium name="WormBaseParasite"/>
        </authorList>
    </citation>
    <scope>IDENTIFICATION</scope>
</reference>
<organism evidence="16 17">
    <name type="scientific">Panagrolaimus superbus</name>
    <dbReference type="NCBI Taxonomy" id="310955"/>
    <lineage>
        <taxon>Eukaryota</taxon>
        <taxon>Metazoa</taxon>
        <taxon>Ecdysozoa</taxon>
        <taxon>Nematoda</taxon>
        <taxon>Chromadorea</taxon>
        <taxon>Rhabditida</taxon>
        <taxon>Tylenchina</taxon>
        <taxon>Panagrolaimomorpha</taxon>
        <taxon>Panagrolaimoidea</taxon>
        <taxon>Panagrolaimidae</taxon>
        <taxon>Panagrolaimus</taxon>
    </lineage>
</organism>